<feature type="domain" description="CRAL-TRIO" evidence="1">
    <location>
        <begin position="513"/>
        <end position="679"/>
    </location>
</feature>
<dbReference type="CDD" id="cd00170">
    <property type="entry name" value="SEC14"/>
    <property type="match status" value="3"/>
</dbReference>
<name>A0A5E4QCS1_9NEOP</name>
<dbReference type="Proteomes" id="UP000324832">
    <property type="component" value="Unassembled WGS sequence"/>
</dbReference>
<dbReference type="Gene3D" id="3.40.525.10">
    <property type="entry name" value="CRAL-TRIO lipid binding domain"/>
    <property type="match status" value="3"/>
</dbReference>
<accession>A0A5E4QCS1</accession>
<organism evidence="2 3">
    <name type="scientific">Leptidea sinapis</name>
    <dbReference type="NCBI Taxonomy" id="189913"/>
    <lineage>
        <taxon>Eukaryota</taxon>
        <taxon>Metazoa</taxon>
        <taxon>Ecdysozoa</taxon>
        <taxon>Arthropoda</taxon>
        <taxon>Hexapoda</taxon>
        <taxon>Insecta</taxon>
        <taxon>Pterygota</taxon>
        <taxon>Neoptera</taxon>
        <taxon>Endopterygota</taxon>
        <taxon>Lepidoptera</taxon>
        <taxon>Glossata</taxon>
        <taxon>Ditrysia</taxon>
        <taxon>Papilionoidea</taxon>
        <taxon>Pieridae</taxon>
        <taxon>Dismorphiinae</taxon>
        <taxon>Leptidea</taxon>
    </lineage>
</organism>
<protein>
    <recommendedName>
        <fullName evidence="1">CRAL-TRIO domain-containing protein</fullName>
    </recommendedName>
</protein>
<evidence type="ECO:0000259" key="1">
    <source>
        <dbReference type="PROSITE" id="PS50191"/>
    </source>
</evidence>
<feature type="domain" description="CRAL-TRIO" evidence="1">
    <location>
        <begin position="117"/>
        <end position="237"/>
    </location>
</feature>
<dbReference type="InterPro" id="IPR001251">
    <property type="entry name" value="CRAL-TRIO_dom"/>
</dbReference>
<reference evidence="2 3" key="1">
    <citation type="submission" date="2017-07" db="EMBL/GenBank/DDBJ databases">
        <authorList>
            <person name="Talla V."/>
            <person name="Backstrom N."/>
        </authorList>
    </citation>
    <scope>NUCLEOTIDE SEQUENCE [LARGE SCALE GENOMIC DNA]</scope>
</reference>
<proteinExistence type="predicted"/>
<sequence>MDTIQKTIVLDFNNDTLQYLRKLYNLDTPKRMTEALDNLQSWIDKQRSIERAKKKLDKMCTLRSILPQYFGVFNPKEDLQYFSESIMNVLLPKLTDDHYRIYIFKPVVKSFKMPFLDFYKLFAMMCEYILATDYANGFIAILDYTDINLMEVIKNLNLVELQHILKIVTEGYGLRIKSLNIISTSKAVDTLMSLLKQVLSEKLIGRVHVFKDYSGLYGEVPQQILPSDCGGEEISIKELNGDNYLRSMVIGGKGSVERAKSYIDRICTLRTTVPQCFGDFDVKKDLNYVFESFIPAILPNLIEYIKGCDPIPGYEVVLDLSGSGVGSLVHFMNTMELRNAIEIYLGGYGMKMKGLHFITTSKIIDAVISILKQIFKPKLISRIFVHKNYEQLYDAVERELLPKDLGGDDRSLSEINIESRKYPELYINTKNKYKYILNITVNTMESLPKCTILKFHPDTLEQVRKAVNFDKPEEIRDALNILKEWIKQQPHLLKKDFKRAKKQIDSVCTIRTLLPRYFGDFDIKKDFARMLSRTYVVLLPRLTKKYQRVSILKIHGIVEDVEQFLEYYRYSLAEYAKTHDYVDAYQHIIDMTECNLGEFLAKANPLELRQIGCYGIRLKGIHIISKSKLVQSFLSILKLVLKPKLIQRLQCHENYDEILKLIGEEVLPIDFGGTEQSLADIQNQWIEVLSSPKHREYVNDMNLASTDESLRPKGEFNEEYAGLPGTFRALSVD</sequence>
<keyword evidence="3" id="KW-1185">Reference proteome</keyword>
<feature type="domain" description="CRAL-TRIO" evidence="1">
    <location>
        <begin position="288"/>
        <end position="413"/>
    </location>
</feature>
<gene>
    <name evidence="2" type="ORF">LSINAPIS_LOCUS7667</name>
</gene>
<evidence type="ECO:0000313" key="3">
    <source>
        <dbReference type="Proteomes" id="UP000324832"/>
    </source>
</evidence>
<dbReference type="PANTHER" id="PTHR10174">
    <property type="entry name" value="ALPHA-TOCOPHEROL TRANSFER PROTEIN-RELATED"/>
    <property type="match status" value="1"/>
</dbReference>
<dbReference type="EMBL" id="FZQP02002559">
    <property type="protein sequence ID" value="VVC96102.1"/>
    <property type="molecule type" value="Genomic_DNA"/>
</dbReference>
<dbReference type="GO" id="GO:0016020">
    <property type="term" value="C:membrane"/>
    <property type="evidence" value="ECO:0007669"/>
    <property type="project" value="TreeGrafter"/>
</dbReference>
<dbReference type="Pfam" id="PF00650">
    <property type="entry name" value="CRAL_TRIO"/>
    <property type="match status" value="3"/>
</dbReference>
<dbReference type="PANTHER" id="PTHR10174:SF222">
    <property type="entry name" value="GH10083P-RELATED"/>
    <property type="match status" value="1"/>
</dbReference>
<dbReference type="PRINTS" id="PR00180">
    <property type="entry name" value="CRETINALDHBP"/>
</dbReference>
<dbReference type="InterPro" id="IPR036865">
    <property type="entry name" value="CRAL-TRIO_dom_sf"/>
</dbReference>
<dbReference type="SUPFAM" id="SSF52087">
    <property type="entry name" value="CRAL/TRIO domain"/>
    <property type="match status" value="3"/>
</dbReference>
<evidence type="ECO:0000313" key="2">
    <source>
        <dbReference type="EMBL" id="VVC96102.1"/>
    </source>
</evidence>
<dbReference type="PROSITE" id="PS50191">
    <property type="entry name" value="CRAL_TRIO"/>
    <property type="match status" value="3"/>
</dbReference>
<dbReference type="AlphaFoldDB" id="A0A5E4QCS1"/>
<dbReference type="GO" id="GO:1902936">
    <property type="term" value="F:phosphatidylinositol bisphosphate binding"/>
    <property type="evidence" value="ECO:0007669"/>
    <property type="project" value="TreeGrafter"/>
</dbReference>